<dbReference type="AlphaFoldDB" id="I9SF87"/>
<dbReference type="EMBL" id="AGXS01000003">
    <property type="protein sequence ID" value="EIY54591.1"/>
    <property type="molecule type" value="Genomic_DNA"/>
</dbReference>
<keyword evidence="1" id="KW-0472">Membrane</keyword>
<sequence>MHSRRIKILVCVCLVSVLLFIAISPLAMIGIGTVTIVSCVVFQAFTTVILSKFCCQVKPCHLFISILFGGSVIDILIRTCYFNDTLSTLPEFLGRVIAIVMGYIVFKLISK</sequence>
<keyword evidence="1" id="KW-1133">Transmembrane helix</keyword>
<name>I9SF87_9BACE</name>
<protein>
    <submittedName>
        <fullName evidence="2">Uncharacterized protein</fullName>
    </submittedName>
</protein>
<dbReference type="HOGENOM" id="CLU_2153270_0_0_10"/>
<reference evidence="2 3" key="1">
    <citation type="submission" date="2012-02" db="EMBL/GenBank/DDBJ databases">
        <title>The Genome Sequence of Bacteroides nordii CL02T12C05.</title>
        <authorList>
            <consortium name="The Broad Institute Genome Sequencing Platform"/>
            <person name="Earl A."/>
            <person name="Ward D."/>
            <person name="Feldgarden M."/>
            <person name="Gevers D."/>
            <person name="Zitomersky N.L."/>
            <person name="Coyne M.J."/>
            <person name="Comstock L.E."/>
            <person name="Young S.K."/>
            <person name="Zeng Q."/>
            <person name="Gargeya S."/>
            <person name="Fitzgerald M."/>
            <person name="Haas B."/>
            <person name="Abouelleil A."/>
            <person name="Alvarado L."/>
            <person name="Arachchi H.M."/>
            <person name="Berlin A."/>
            <person name="Chapman S.B."/>
            <person name="Gearin G."/>
            <person name="Goldberg J."/>
            <person name="Griggs A."/>
            <person name="Gujja S."/>
            <person name="Hansen M."/>
            <person name="Heiman D."/>
            <person name="Howarth C."/>
            <person name="Larimer J."/>
            <person name="Lui A."/>
            <person name="MacDonald P.J.P."/>
            <person name="McCowen C."/>
            <person name="Montmayeur A."/>
            <person name="Murphy C."/>
            <person name="Neiman D."/>
            <person name="Pearson M."/>
            <person name="Priest M."/>
            <person name="Roberts A."/>
            <person name="Saif S."/>
            <person name="Shea T."/>
            <person name="Sisk P."/>
            <person name="Stolte C."/>
            <person name="Sykes S."/>
            <person name="Wortman J."/>
            <person name="Nusbaum C."/>
            <person name="Birren B."/>
        </authorList>
    </citation>
    <scope>NUCLEOTIDE SEQUENCE [LARGE SCALE GENOMIC DNA]</scope>
    <source>
        <strain evidence="2 3">CL02T12C05</strain>
    </source>
</reference>
<feature type="transmembrane region" description="Helical" evidence="1">
    <location>
        <begin position="92"/>
        <end position="109"/>
    </location>
</feature>
<evidence type="ECO:0000313" key="2">
    <source>
        <dbReference type="EMBL" id="EIY54591.1"/>
    </source>
</evidence>
<dbReference type="STRING" id="997884.HMPREF1068_00304"/>
<organism evidence="2 3">
    <name type="scientific">Bacteroides nordii CL02T12C05</name>
    <dbReference type="NCBI Taxonomy" id="997884"/>
    <lineage>
        <taxon>Bacteria</taxon>
        <taxon>Pseudomonadati</taxon>
        <taxon>Bacteroidota</taxon>
        <taxon>Bacteroidia</taxon>
        <taxon>Bacteroidales</taxon>
        <taxon>Bacteroidaceae</taxon>
        <taxon>Bacteroides</taxon>
    </lineage>
</organism>
<feature type="transmembrane region" description="Helical" evidence="1">
    <location>
        <begin position="7"/>
        <end position="23"/>
    </location>
</feature>
<keyword evidence="1" id="KW-0812">Transmembrane</keyword>
<feature type="transmembrane region" description="Helical" evidence="1">
    <location>
        <begin position="29"/>
        <end position="50"/>
    </location>
</feature>
<dbReference type="eggNOG" id="ENOG5032FI3">
    <property type="taxonomic scope" value="Bacteria"/>
</dbReference>
<feature type="transmembrane region" description="Helical" evidence="1">
    <location>
        <begin position="62"/>
        <end position="80"/>
    </location>
</feature>
<evidence type="ECO:0000256" key="1">
    <source>
        <dbReference type="SAM" id="Phobius"/>
    </source>
</evidence>
<proteinExistence type="predicted"/>
<dbReference type="Proteomes" id="UP000003089">
    <property type="component" value="Unassembled WGS sequence"/>
</dbReference>
<keyword evidence="3" id="KW-1185">Reference proteome</keyword>
<gene>
    <name evidence="2" type="ORF">HMPREF1068_00304</name>
</gene>
<evidence type="ECO:0000313" key="3">
    <source>
        <dbReference type="Proteomes" id="UP000003089"/>
    </source>
</evidence>
<comment type="caution">
    <text evidence="2">The sequence shown here is derived from an EMBL/GenBank/DDBJ whole genome shotgun (WGS) entry which is preliminary data.</text>
</comment>
<accession>I9SF87</accession>